<feature type="binding site" evidence="3">
    <location>
        <position position="314"/>
    </location>
    <ligand>
        <name>CTP</name>
        <dbReference type="ChEBI" id="CHEBI:37563"/>
    </ligand>
</feature>
<reference evidence="7" key="1">
    <citation type="journal article" date="2020" name="mSystems">
        <title>Genome- and Community-Level Interaction Insights into Carbon Utilization and Element Cycling Functions of Hydrothermarchaeota in Hydrothermal Sediment.</title>
        <authorList>
            <person name="Zhou Z."/>
            <person name="Liu Y."/>
            <person name="Xu W."/>
            <person name="Pan J."/>
            <person name="Luo Z.H."/>
            <person name="Li M."/>
        </authorList>
    </citation>
    <scope>NUCLEOTIDE SEQUENCE</scope>
    <source>
        <strain evidence="7">HyVt-388</strain>
    </source>
</reference>
<dbReference type="GO" id="GO:0004632">
    <property type="term" value="F:phosphopantothenate--cysteine ligase activity"/>
    <property type="evidence" value="ECO:0007669"/>
    <property type="project" value="UniProtKB-UniRule"/>
</dbReference>
<dbReference type="GO" id="GO:0015937">
    <property type="term" value="P:coenzyme A biosynthetic process"/>
    <property type="evidence" value="ECO:0007669"/>
    <property type="project" value="UniProtKB-UniRule"/>
</dbReference>
<organism evidence="7 8">
    <name type="scientific">candidate division WOR-3 bacterium</name>
    <dbReference type="NCBI Taxonomy" id="2052148"/>
    <lineage>
        <taxon>Bacteria</taxon>
        <taxon>Bacteria division WOR-3</taxon>
    </lineage>
</organism>
<evidence type="ECO:0000259" key="6">
    <source>
        <dbReference type="Pfam" id="PF04127"/>
    </source>
</evidence>
<gene>
    <name evidence="3 7" type="primary">coaBC</name>
    <name evidence="7" type="ORF">ENI34_06955</name>
</gene>
<dbReference type="Pfam" id="PF02441">
    <property type="entry name" value="Flavoprotein"/>
    <property type="match status" value="1"/>
</dbReference>
<dbReference type="Pfam" id="PF04127">
    <property type="entry name" value="DFP"/>
    <property type="match status" value="1"/>
</dbReference>
<comment type="similarity">
    <text evidence="3 4">In the N-terminal section; belongs to the HFCD (homo-oligomeric flavin containing Cys decarboxylase) superfamily.</text>
</comment>
<dbReference type="GO" id="GO:0010181">
    <property type="term" value="F:FMN binding"/>
    <property type="evidence" value="ECO:0007669"/>
    <property type="project" value="UniProtKB-UniRule"/>
</dbReference>
<dbReference type="GO" id="GO:0046872">
    <property type="term" value="F:metal ion binding"/>
    <property type="evidence" value="ECO:0007669"/>
    <property type="project" value="UniProtKB-KW"/>
</dbReference>
<feature type="region of interest" description="Phosphopantothenate--cysteine ligase" evidence="3">
    <location>
        <begin position="184"/>
        <end position="385"/>
    </location>
</feature>
<comment type="pathway">
    <text evidence="3 4">Cofactor biosynthesis; coenzyme A biosynthesis; CoA from (R)-pantothenate: step 2/5.</text>
</comment>
<evidence type="ECO:0000256" key="3">
    <source>
        <dbReference type="HAMAP-Rule" id="MF_02225"/>
    </source>
</evidence>
<dbReference type="EC" id="6.3.2.5" evidence="3"/>
<comment type="cofactor">
    <cofactor evidence="3">
        <name>Mg(2+)</name>
        <dbReference type="ChEBI" id="CHEBI:18420"/>
    </cofactor>
</comment>
<keyword evidence="1 3" id="KW-0210">Decarboxylase</keyword>
<dbReference type="GO" id="GO:0015941">
    <property type="term" value="P:pantothenate catabolic process"/>
    <property type="evidence" value="ECO:0007669"/>
    <property type="project" value="InterPro"/>
</dbReference>
<feature type="binding site" evidence="3">
    <location>
        <position position="328"/>
    </location>
    <ligand>
        <name>CTP</name>
        <dbReference type="ChEBI" id="CHEBI:37563"/>
    </ligand>
</feature>
<keyword evidence="2 3" id="KW-0456">Lyase</keyword>
<dbReference type="GO" id="GO:0004633">
    <property type="term" value="F:phosphopantothenoylcysteine decarboxylase activity"/>
    <property type="evidence" value="ECO:0007669"/>
    <property type="project" value="UniProtKB-UniRule"/>
</dbReference>
<dbReference type="EMBL" id="DRIG01000072">
    <property type="protein sequence ID" value="HEC78866.1"/>
    <property type="molecule type" value="Genomic_DNA"/>
</dbReference>
<keyword evidence="3 4" id="KW-0288">FMN</keyword>
<dbReference type="InterPro" id="IPR005252">
    <property type="entry name" value="CoaBC"/>
</dbReference>
<dbReference type="SUPFAM" id="SSF52507">
    <property type="entry name" value="Homo-oligomeric flavin-containing Cys decarboxylases, HFCD"/>
    <property type="match status" value="1"/>
</dbReference>
<feature type="domain" description="Flavoprotein" evidence="5">
    <location>
        <begin position="1"/>
        <end position="170"/>
    </location>
</feature>
<dbReference type="PANTHER" id="PTHR14359:SF6">
    <property type="entry name" value="PHOSPHOPANTOTHENOYLCYSTEINE DECARBOXYLASE"/>
    <property type="match status" value="1"/>
</dbReference>
<evidence type="ECO:0000259" key="5">
    <source>
        <dbReference type="Pfam" id="PF02441"/>
    </source>
</evidence>
<evidence type="ECO:0000256" key="2">
    <source>
        <dbReference type="ARBA" id="ARBA00023239"/>
    </source>
</evidence>
<keyword evidence="3 4" id="KW-0436">Ligase</keyword>
<dbReference type="SUPFAM" id="SSF102645">
    <property type="entry name" value="CoaB-like"/>
    <property type="match status" value="1"/>
</dbReference>
<dbReference type="GO" id="GO:0071513">
    <property type="term" value="C:phosphopantothenoylcysteine decarboxylase complex"/>
    <property type="evidence" value="ECO:0007669"/>
    <property type="project" value="TreeGrafter"/>
</dbReference>
<accession>A0A9C9K0A7</accession>
<protein>
    <recommendedName>
        <fullName evidence="3">Coenzyme A biosynthesis bifunctional protein CoaBC</fullName>
    </recommendedName>
    <alternativeName>
        <fullName evidence="3">DNA/pantothenate metabolism flavoprotein</fullName>
    </alternativeName>
    <alternativeName>
        <fullName evidence="3">Phosphopantothenoylcysteine synthetase/decarboxylase</fullName>
        <shortName evidence="3">PPCS-PPCDC</shortName>
    </alternativeName>
    <domain>
        <recommendedName>
            <fullName evidence="3">Phosphopantothenoylcysteine decarboxylase</fullName>
            <shortName evidence="3">PPC decarboxylase</shortName>
            <shortName evidence="3">PPC-DC</shortName>
            <ecNumber evidence="3">4.1.1.36</ecNumber>
        </recommendedName>
        <alternativeName>
            <fullName evidence="3">CoaC</fullName>
        </alternativeName>
    </domain>
    <domain>
        <recommendedName>
            <fullName evidence="3">Phosphopantothenate--cysteine ligase</fullName>
            <ecNumber evidence="3">6.3.2.5</ecNumber>
        </recommendedName>
        <alternativeName>
            <fullName evidence="3">CoaB</fullName>
        </alternativeName>
        <alternativeName>
            <fullName evidence="3">Phosphopantothenoylcysteine synthetase</fullName>
            <shortName evidence="3">PPC synthetase</shortName>
            <shortName evidence="3">PPC-S</shortName>
        </alternativeName>
    </domain>
</protein>
<dbReference type="AlphaFoldDB" id="A0A9C9K0A7"/>
<dbReference type="Gene3D" id="3.40.50.1950">
    <property type="entry name" value="Flavin prenyltransferase-like"/>
    <property type="match status" value="1"/>
</dbReference>
<evidence type="ECO:0000256" key="1">
    <source>
        <dbReference type="ARBA" id="ARBA00022793"/>
    </source>
</evidence>
<keyword evidence="3" id="KW-0460">Magnesium</keyword>
<dbReference type="InterPro" id="IPR035929">
    <property type="entry name" value="CoaB-like_sf"/>
</dbReference>
<proteinExistence type="inferred from homology"/>
<comment type="catalytic activity">
    <reaction evidence="3 4">
        <text>(R)-4'-phosphopantothenate + L-cysteine + CTP = N-[(R)-4-phosphopantothenoyl]-L-cysteine + CMP + diphosphate + H(+)</text>
        <dbReference type="Rhea" id="RHEA:19397"/>
        <dbReference type="ChEBI" id="CHEBI:10986"/>
        <dbReference type="ChEBI" id="CHEBI:15378"/>
        <dbReference type="ChEBI" id="CHEBI:33019"/>
        <dbReference type="ChEBI" id="CHEBI:35235"/>
        <dbReference type="ChEBI" id="CHEBI:37563"/>
        <dbReference type="ChEBI" id="CHEBI:59458"/>
        <dbReference type="ChEBI" id="CHEBI:60377"/>
        <dbReference type="EC" id="6.3.2.5"/>
    </reaction>
</comment>
<dbReference type="NCBIfam" id="TIGR00521">
    <property type="entry name" value="coaBC_dfp"/>
    <property type="match status" value="1"/>
</dbReference>
<name>A0A9C9K0A7_UNCW3</name>
<feature type="region of interest" description="Phosphopantothenoylcysteine decarboxylase" evidence="3">
    <location>
        <begin position="1"/>
        <end position="183"/>
    </location>
</feature>
<evidence type="ECO:0000313" key="7">
    <source>
        <dbReference type="EMBL" id="HEC78866.1"/>
    </source>
</evidence>
<comment type="similarity">
    <text evidence="3 4">In the C-terminal section; belongs to the PPC synthetase family.</text>
</comment>
<dbReference type="Gene3D" id="3.40.50.10300">
    <property type="entry name" value="CoaB-like"/>
    <property type="match status" value="1"/>
</dbReference>
<comment type="function">
    <text evidence="4">Catalyzes two steps in the biosynthesis of coenzyme A. In the first step cysteine is conjugated to 4'-phosphopantothenate to form 4-phosphopantothenoylcysteine, in the latter compound is decarboxylated to form 4'-phosphopantotheine.</text>
</comment>
<dbReference type="EC" id="4.1.1.36" evidence="3"/>
<dbReference type="HAMAP" id="MF_02225">
    <property type="entry name" value="CoaBC"/>
    <property type="match status" value="1"/>
</dbReference>
<feature type="domain" description="DNA/pantothenate metabolism flavoprotein C-terminal" evidence="6">
    <location>
        <begin position="180"/>
        <end position="380"/>
    </location>
</feature>
<evidence type="ECO:0000313" key="8">
    <source>
        <dbReference type="Proteomes" id="UP000885826"/>
    </source>
</evidence>
<comment type="caution">
    <text evidence="3">Lacks conserved residue(s) required for the propagation of feature annotation.</text>
</comment>
<comment type="catalytic activity">
    <reaction evidence="3 4">
        <text>N-[(R)-4-phosphopantothenoyl]-L-cysteine + H(+) = (R)-4'-phosphopantetheine + CO2</text>
        <dbReference type="Rhea" id="RHEA:16793"/>
        <dbReference type="ChEBI" id="CHEBI:15378"/>
        <dbReference type="ChEBI" id="CHEBI:16526"/>
        <dbReference type="ChEBI" id="CHEBI:59458"/>
        <dbReference type="ChEBI" id="CHEBI:61723"/>
        <dbReference type="EC" id="4.1.1.36"/>
    </reaction>
</comment>
<keyword evidence="3" id="KW-0511">Multifunctional enzyme</keyword>
<dbReference type="PANTHER" id="PTHR14359">
    <property type="entry name" value="HOMO-OLIGOMERIC FLAVIN CONTAINING CYS DECARBOXYLASE FAMILY"/>
    <property type="match status" value="1"/>
</dbReference>
<keyword evidence="3" id="KW-0479">Metal-binding</keyword>
<evidence type="ECO:0000256" key="4">
    <source>
        <dbReference type="RuleBase" id="RU364078"/>
    </source>
</evidence>
<keyword evidence="3 4" id="KW-0285">Flavoprotein</keyword>
<dbReference type="InterPro" id="IPR003382">
    <property type="entry name" value="Flavoprotein"/>
</dbReference>
<comment type="pathway">
    <text evidence="3 4">Cofactor biosynthesis; coenzyme A biosynthesis; CoA from (R)-pantothenate: step 3/5.</text>
</comment>
<feature type="binding site" evidence="3">
    <location>
        <position position="332"/>
    </location>
    <ligand>
        <name>CTP</name>
        <dbReference type="ChEBI" id="CHEBI:37563"/>
    </ligand>
</feature>
<comment type="cofactor">
    <cofactor evidence="3">
        <name>FMN</name>
        <dbReference type="ChEBI" id="CHEBI:58210"/>
    </cofactor>
    <text evidence="3">Binds 1 FMN per subunit.</text>
</comment>
<feature type="binding site" evidence="3">
    <location>
        <position position="272"/>
    </location>
    <ligand>
        <name>CTP</name>
        <dbReference type="ChEBI" id="CHEBI:37563"/>
    </ligand>
</feature>
<comment type="caution">
    <text evidence="7">The sequence shown here is derived from an EMBL/GenBank/DDBJ whole genome shotgun (WGS) entry which is preliminary data.</text>
</comment>
<sequence>MNIVLGITGSIAAYKALELIRLFRKEGAEVRVVLTESAQHFVTPLSCQTLSGAEVYLEQFVLTRGIKHLSLAEWGDILVIAPATANILGKASSGIGDDLLSTAVLSFTKPVLFVPAMDSGMWENPIVQKNVKILKDAGFHFLEPGVGPLASGKSGKGRFPHISFIHKKILALTAGYQGLGGRRFLISGGRTEEDIDPVRVVTNRSSGKMAKELMYAVICRGGEARGVFGGVSIPLPEGLSITRVRISAEMLAALKKDVKWCDCLIMSAAVGDYRPVSSSPKKIHDERLKISMKKNRDILKELKKYKGGGCFIGFSLEDREQLKYGRRKLHEKGLDFIVLNSSKAIADDRIDARILKKDGSVVKCTGLSKWELANKILDEYIKEFN</sequence>
<dbReference type="InterPro" id="IPR036551">
    <property type="entry name" value="Flavin_trans-like"/>
</dbReference>
<comment type="function">
    <text evidence="3">Catalyzes two sequential steps in the biosynthesis of coenzyme A. In the first step cysteine is conjugated to 4'-phosphopantothenate to form 4-phosphopantothenoylcysteine. In the second step the latter compound is decarboxylated to form 4'-phosphopantotheine.</text>
</comment>
<dbReference type="Proteomes" id="UP000885826">
    <property type="component" value="Unassembled WGS sequence"/>
</dbReference>
<dbReference type="InterPro" id="IPR007085">
    <property type="entry name" value="DNA/pantothenate-metab_flavo_C"/>
</dbReference>
<feature type="binding site" evidence="3">
    <location>
        <position position="282"/>
    </location>
    <ligand>
        <name>CTP</name>
        <dbReference type="ChEBI" id="CHEBI:37563"/>
    </ligand>
</feature>